<dbReference type="SMART" id="SM00448">
    <property type="entry name" value="REC"/>
    <property type="match status" value="1"/>
</dbReference>
<reference evidence="8 9" key="1">
    <citation type="submission" date="2018-10" db="EMBL/GenBank/DDBJ databases">
        <title>Sequencing the genomes of 1000 actinobacteria strains.</title>
        <authorList>
            <person name="Klenk H.-P."/>
        </authorList>
    </citation>
    <scope>NUCLEOTIDE SEQUENCE [LARGE SCALE GENOMIC DNA]</scope>
    <source>
        <strain evidence="8 9">DSM 45175</strain>
    </source>
</reference>
<dbReference type="InterPro" id="IPR039420">
    <property type="entry name" value="WalR-like"/>
</dbReference>
<feature type="modified residue" description="4-aspartylphosphate" evidence="5">
    <location>
        <position position="74"/>
    </location>
</feature>
<keyword evidence="9" id="KW-1185">Reference proteome</keyword>
<evidence type="ECO:0000256" key="2">
    <source>
        <dbReference type="ARBA" id="ARBA00023015"/>
    </source>
</evidence>
<feature type="domain" description="HTH luxR-type" evidence="6">
    <location>
        <begin position="168"/>
        <end position="233"/>
    </location>
</feature>
<comment type="caution">
    <text evidence="8">The sequence shown here is derived from an EMBL/GenBank/DDBJ whole genome shotgun (WGS) entry which is preliminary data.</text>
</comment>
<dbReference type="GO" id="GO:0003677">
    <property type="term" value="F:DNA binding"/>
    <property type="evidence" value="ECO:0007669"/>
    <property type="project" value="UniProtKB-KW"/>
</dbReference>
<evidence type="ECO:0000259" key="7">
    <source>
        <dbReference type="PROSITE" id="PS50110"/>
    </source>
</evidence>
<dbReference type="InterPro" id="IPR058245">
    <property type="entry name" value="NreC/VraR/RcsB-like_REC"/>
</dbReference>
<dbReference type="PROSITE" id="PS50110">
    <property type="entry name" value="RESPONSE_REGULATORY"/>
    <property type="match status" value="1"/>
</dbReference>
<keyword evidence="4" id="KW-0804">Transcription</keyword>
<dbReference type="Gene3D" id="3.40.50.2300">
    <property type="match status" value="1"/>
</dbReference>
<dbReference type="CDD" id="cd06170">
    <property type="entry name" value="LuxR_C_like"/>
    <property type="match status" value="1"/>
</dbReference>
<dbReference type="PROSITE" id="PS00622">
    <property type="entry name" value="HTH_LUXR_1"/>
    <property type="match status" value="1"/>
</dbReference>
<dbReference type="SUPFAM" id="SSF46894">
    <property type="entry name" value="C-terminal effector domain of the bipartite response regulators"/>
    <property type="match status" value="1"/>
</dbReference>
<evidence type="ECO:0000256" key="3">
    <source>
        <dbReference type="ARBA" id="ARBA00023125"/>
    </source>
</evidence>
<dbReference type="Pfam" id="PF00072">
    <property type="entry name" value="Response_reg"/>
    <property type="match status" value="1"/>
</dbReference>
<keyword evidence="2" id="KW-0805">Transcription regulation</keyword>
<dbReference type="Pfam" id="PF00196">
    <property type="entry name" value="GerE"/>
    <property type="match status" value="1"/>
</dbReference>
<dbReference type="PANTHER" id="PTHR43214">
    <property type="entry name" value="TWO-COMPONENT RESPONSE REGULATOR"/>
    <property type="match status" value="1"/>
</dbReference>
<dbReference type="GO" id="GO:0000160">
    <property type="term" value="P:phosphorelay signal transduction system"/>
    <property type="evidence" value="ECO:0007669"/>
    <property type="project" value="InterPro"/>
</dbReference>
<dbReference type="AlphaFoldDB" id="A0A495JVL9"/>
<evidence type="ECO:0000259" key="6">
    <source>
        <dbReference type="PROSITE" id="PS50043"/>
    </source>
</evidence>
<dbReference type="SMART" id="SM00421">
    <property type="entry name" value="HTH_LUXR"/>
    <property type="match status" value="1"/>
</dbReference>
<evidence type="ECO:0000313" key="9">
    <source>
        <dbReference type="Proteomes" id="UP000277671"/>
    </source>
</evidence>
<protein>
    <submittedName>
        <fullName evidence="8">LuxR family two component transcriptional regulator</fullName>
    </submittedName>
</protein>
<dbReference type="PROSITE" id="PS50043">
    <property type="entry name" value="HTH_LUXR_2"/>
    <property type="match status" value="1"/>
</dbReference>
<dbReference type="PRINTS" id="PR00038">
    <property type="entry name" value="HTHLUXR"/>
</dbReference>
<keyword evidence="1 5" id="KW-0597">Phosphoprotein</keyword>
<evidence type="ECO:0000313" key="8">
    <source>
        <dbReference type="EMBL" id="RKR92585.1"/>
    </source>
</evidence>
<sequence length="239" mass="25932">MTERSEVTGAAWVDRARGARPVRILLADDQPLLRTGFRMVLSEEQDLDIVGEAGDGSEAVELARRLLPDVVLMDIRMPRMDGVAATRAIVDARLPVRVLILTTFDLDEYVVGALRAGASGFLAKDVPAEDLVSAIRTVAAGEAVVAPRILKRLLDRFADLLPDPSSTQPKALDVLTEREREVLVHIARGLSNAEIARALSISETTIKTHVGHVLTKLCLRDRVQAVVFAYESGLVRPGG</sequence>
<dbReference type="InterPro" id="IPR000792">
    <property type="entry name" value="Tscrpt_reg_LuxR_C"/>
</dbReference>
<dbReference type="CDD" id="cd17535">
    <property type="entry name" value="REC_NarL-like"/>
    <property type="match status" value="1"/>
</dbReference>
<organism evidence="8 9">
    <name type="scientific">Micromonospora pisi</name>
    <dbReference type="NCBI Taxonomy" id="589240"/>
    <lineage>
        <taxon>Bacteria</taxon>
        <taxon>Bacillati</taxon>
        <taxon>Actinomycetota</taxon>
        <taxon>Actinomycetes</taxon>
        <taxon>Micromonosporales</taxon>
        <taxon>Micromonosporaceae</taxon>
        <taxon>Micromonospora</taxon>
    </lineage>
</organism>
<dbReference type="InterPro" id="IPR001789">
    <property type="entry name" value="Sig_transdc_resp-reg_receiver"/>
</dbReference>
<dbReference type="GO" id="GO:0006355">
    <property type="term" value="P:regulation of DNA-templated transcription"/>
    <property type="evidence" value="ECO:0007669"/>
    <property type="project" value="InterPro"/>
</dbReference>
<dbReference type="EMBL" id="RBKT01000001">
    <property type="protein sequence ID" value="RKR92585.1"/>
    <property type="molecule type" value="Genomic_DNA"/>
</dbReference>
<accession>A0A495JVL9</accession>
<evidence type="ECO:0000256" key="4">
    <source>
        <dbReference type="ARBA" id="ARBA00023163"/>
    </source>
</evidence>
<proteinExistence type="predicted"/>
<evidence type="ECO:0000256" key="1">
    <source>
        <dbReference type="ARBA" id="ARBA00022553"/>
    </source>
</evidence>
<evidence type="ECO:0000256" key="5">
    <source>
        <dbReference type="PROSITE-ProRule" id="PRU00169"/>
    </source>
</evidence>
<dbReference type="Proteomes" id="UP000277671">
    <property type="component" value="Unassembled WGS sequence"/>
</dbReference>
<dbReference type="InterPro" id="IPR016032">
    <property type="entry name" value="Sig_transdc_resp-reg_C-effctor"/>
</dbReference>
<gene>
    <name evidence="8" type="ORF">BDK92_7027</name>
</gene>
<dbReference type="SUPFAM" id="SSF52172">
    <property type="entry name" value="CheY-like"/>
    <property type="match status" value="1"/>
</dbReference>
<keyword evidence="3" id="KW-0238">DNA-binding</keyword>
<name>A0A495JVL9_9ACTN</name>
<dbReference type="InterPro" id="IPR011006">
    <property type="entry name" value="CheY-like_superfamily"/>
</dbReference>
<dbReference type="PANTHER" id="PTHR43214:SF24">
    <property type="entry name" value="TRANSCRIPTIONAL REGULATORY PROTEIN NARL-RELATED"/>
    <property type="match status" value="1"/>
</dbReference>
<feature type="domain" description="Response regulatory" evidence="7">
    <location>
        <begin position="23"/>
        <end position="139"/>
    </location>
</feature>